<evidence type="ECO:0008006" key="4">
    <source>
        <dbReference type="Google" id="ProtNLM"/>
    </source>
</evidence>
<gene>
    <name evidence="2" type="ORF">GVT53_00985</name>
</gene>
<dbReference type="NCBIfam" id="NF041384">
    <property type="entry name" value="YHS_seleno_dom"/>
    <property type="match status" value="1"/>
</dbReference>
<sequence length="147" mass="16788">MKTIAYLLFLTITVSGVAQSTDYNTKNGFAAQGYDVVSYFNEMPLEGKKEFSTTFDGTDFKFHSSENLERFRLDPTAYLPEYGGYCAYAVAVNGKKVTVDPETYEIREGKLYLFYNKGKNNTLQFWLNGSPEDLKTMADKNWEKIKS</sequence>
<feature type="chain" id="PRO_5026307608" description="YHS domain-containing protein" evidence="1">
    <location>
        <begin position="21"/>
        <end position="147"/>
    </location>
</feature>
<evidence type="ECO:0000313" key="2">
    <source>
        <dbReference type="EMBL" id="QII43320.1"/>
    </source>
</evidence>
<proteinExistence type="predicted"/>
<keyword evidence="1" id="KW-0732">Signal</keyword>
<evidence type="ECO:0000313" key="3">
    <source>
        <dbReference type="Proteomes" id="UP000502928"/>
    </source>
</evidence>
<keyword evidence="3" id="KW-1185">Reference proteome</keyword>
<dbReference type="AlphaFoldDB" id="A0A6G7IY44"/>
<dbReference type="KEGG" id="mut:GVT53_00985"/>
<organism evidence="2 3">
    <name type="scientific">Flagellimonas oceani</name>
    <dbReference type="NCBI Taxonomy" id="2698672"/>
    <lineage>
        <taxon>Bacteria</taxon>
        <taxon>Pseudomonadati</taxon>
        <taxon>Bacteroidota</taxon>
        <taxon>Flavobacteriia</taxon>
        <taxon>Flavobacteriales</taxon>
        <taxon>Flavobacteriaceae</taxon>
        <taxon>Flagellimonas</taxon>
    </lineage>
</organism>
<dbReference type="Proteomes" id="UP000502928">
    <property type="component" value="Chromosome"/>
</dbReference>
<protein>
    <recommendedName>
        <fullName evidence="4">YHS domain-containing protein</fullName>
    </recommendedName>
</protein>
<dbReference type="RefSeq" id="WP_166247005.1">
    <property type="nucleotide sequence ID" value="NZ_CP049616.1"/>
</dbReference>
<evidence type="ECO:0000256" key="1">
    <source>
        <dbReference type="SAM" id="SignalP"/>
    </source>
</evidence>
<feature type="signal peptide" evidence="1">
    <location>
        <begin position="1"/>
        <end position="20"/>
    </location>
</feature>
<dbReference type="EMBL" id="CP049616">
    <property type="protein sequence ID" value="QII43320.1"/>
    <property type="molecule type" value="Genomic_DNA"/>
</dbReference>
<reference evidence="2 3" key="1">
    <citation type="submission" date="2020-02" db="EMBL/GenBank/DDBJ databases">
        <title>Complete genome of Muricauda sp. 501str8.</title>
        <authorList>
            <person name="Dong B."/>
            <person name="Zhu S."/>
            <person name="Yang J."/>
            <person name="Chen J."/>
        </authorList>
    </citation>
    <scope>NUCLEOTIDE SEQUENCE [LARGE SCALE GENOMIC DNA]</scope>
    <source>
        <strain evidence="2 3">501str8</strain>
    </source>
</reference>
<accession>A0A6G7IY44</accession>
<name>A0A6G7IY44_9FLAO</name>